<evidence type="ECO:0000313" key="2">
    <source>
        <dbReference type="Proteomes" id="UP000886998"/>
    </source>
</evidence>
<comment type="caution">
    <text evidence="1">The sequence shown here is derived from an EMBL/GenBank/DDBJ whole genome shotgun (WGS) entry which is preliminary data.</text>
</comment>
<evidence type="ECO:0000313" key="1">
    <source>
        <dbReference type="EMBL" id="GFY42379.1"/>
    </source>
</evidence>
<protein>
    <submittedName>
        <fullName evidence="1">Uncharacterized protein</fullName>
    </submittedName>
</protein>
<accession>A0A8X7BUD7</accession>
<dbReference type="EMBL" id="BMAV01003034">
    <property type="protein sequence ID" value="GFY42379.1"/>
    <property type="molecule type" value="Genomic_DNA"/>
</dbReference>
<dbReference type="Proteomes" id="UP000886998">
    <property type="component" value="Unassembled WGS sequence"/>
</dbReference>
<gene>
    <name evidence="1" type="ORF">TNIN_152191</name>
</gene>
<organism evidence="1 2">
    <name type="scientific">Trichonephila inaurata madagascariensis</name>
    <dbReference type="NCBI Taxonomy" id="2747483"/>
    <lineage>
        <taxon>Eukaryota</taxon>
        <taxon>Metazoa</taxon>
        <taxon>Ecdysozoa</taxon>
        <taxon>Arthropoda</taxon>
        <taxon>Chelicerata</taxon>
        <taxon>Arachnida</taxon>
        <taxon>Araneae</taxon>
        <taxon>Araneomorphae</taxon>
        <taxon>Entelegynae</taxon>
        <taxon>Araneoidea</taxon>
        <taxon>Nephilidae</taxon>
        <taxon>Trichonephila</taxon>
        <taxon>Trichonephila inaurata</taxon>
    </lineage>
</organism>
<reference evidence="1" key="1">
    <citation type="submission" date="2020-08" db="EMBL/GenBank/DDBJ databases">
        <title>Multicomponent nature underlies the extraordinary mechanical properties of spider dragline silk.</title>
        <authorList>
            <person name="Kono N."/>
            <person name="Nakamura H."/>
            <person name="Mori M."/>
            <person name="Yoshida Y."/>
            <person name="Ohtoshi R."/>
            <person name="Malay A.D."/>
            <person name="Moran D.A.P."/>
            <person name="Tomita M."/>
            <person name="Numata K."/>
            <person name="Arakawa K."/>
        </authorList>
    </citation>
    <scope>NUCLEOTIDE SEQUENCE</scope>
</reference>
<proteinExistence type="predicted"/>
<keyword evidence="2" id="KW-1185">Reference proteome</keyword>
<name>A0A8X7BUD7_9ARAC</name>
<dbReference type="OrthoDB" id="10478045at2759"/>
<dbReference type="AlphaFoldDB" id="A0A8X7BUD7"/>
<sequence length="127" mass="15113">MNLQQESKEQFPIHICSRQALFPSGAAKNPSLQLDHDIFSLLPCPWAVICDTQQCLFANNYHIYIFLEENRKLQLRMLKKGYFIVACQRMQNQLQVFIERLHTFMVRKEIMFSIRKFETDNEKKLSV</sequence>